<gene>
    <name evidence="1" type="ORF">FWILDA_LOCUS6818</name>
</gene>
<comment type="caution">
    <text evidence="1">The sequence shown here is derived from an EMBL/GenBank/DDBJ whole genome shotgun (WGS) entry which is preliminary data.</text>
</comment>
<dbReference type="Proteomes" id="UP001153678">
    <property type="component" value="Unassembled WGS sequence"/>
</dbReference>
<keyword evidence="2" id="KW-1185">Reference proteome</keyword>
<protein>
    <submittedName>
        <fullName evidence="1">1579_t:CDS:1</fullName>
    </submittedName>
</protein>
<dbReference type="InterPro" id="IPR016185">
    <property type="entry name" value="PreATP-grasp_dom_sf"/>
</dbReference>
<accession>A0A9W4SMK7</accession>
<name>A0A9W4SMK7_9GLOM</name>
<proteinExistence type="predicted"/>
<dbReference type="OrthoDB" id="14612at2759"/>
<evidence type="ECO:0000313" key="1">
    <source>
        <dbReference type="EMBL" id="CAI2174888.1"/>
    </source>
</evidence>
<reference evidence="1" key="1">
    <citation type="submission" date="2022-08" db="EMBL/GenBank/DDBJ databases">
        <authorList>
            <person name="Kallberg Y."/>
            <person name="Tangrot J."/>
            <person name="Rosling A."/>
        </authorList>
    </citation>
    <scope>NUCLEOTIDE SEQUENCE</scope>
    <source>
        <strain evidence="1">Wild A</strain>
    </source>
</reference>
<organism evidence="1 2">
    <name type="scientific">Funneliformis geosporum</name>
    <dbReference type="NCBI Taxonomy" id="1117311"/>
    <lineage>
        <taxon>Eukaryota</taxon>
        <taxon>Fungi</taxon>
        <taxon>Fungi incertae sedis</taxon>
        <taxon>Mucoromycota</taxon>
        <taxon>Glomeromycotina</taxon>
        <taxon>Glomeromycetes</taxon>
        <taxon>Glomerales</taxon>
        <taxon>Glomeraceae</taxon>
        <taxon>Funneliformis</taxon>
    </lineage>
</organism>
<dbReference type="Gene3D" id="3.40.50.20">
    <property type="match status" value="1"/>
</dbReference>
<sequence>MNKQWNDLTNAPRGLVREFVEKHKSHCNHKTLIANNGITAVKEIRSIRKLAYENLVM</sequence>
<dbReference type="EMBL" id="CAMKVN010001275">
    <property type="protein sequence ID" value="CAI2174888.1"/>
    <property type="molecule type" value="Genomic_DNA"/>
</dbReference>
<dbReference type="AlphaFoldDB" id="A0A9W4SMK7"/>
<evidence type="ECO:0000313" key="2">
    <source>
        <dbReference type="Proteomes" id="UP001153678"/>
    </source>
</evidence>
<dbReference type="SUPFAM" id="SSF52440">
    <property type="entry name" value="PreATP-grasp domain"/>
    <property type="match status" value="1"/>
</dbReference>